<dbReference type="Proteomes" id="UP000613768">
    <property type="component" value="Unassembled WGS sequence"/>
</dbReference>
<dbReference type="GO" id="GO:0036374">
    <property type="term" value="F:glutathione hydrolase activity"/>
    <property type="evidence" value="ECO:0007669"/>
    <property type="project" value="UniProtKB-UniRule"/>
</dbReference>
<evidence type="ECO:0000256" key="5">
    <source>
        <dbReference type="ARBA" id="ARBA00047417"/>
    </source>
</evidence>
<evidence type="ECO:0000256" key="3">
    <source>
        <dbReference type="ARBA" id="ARBA00009381"/>
    </source>
</evidence>
<dbReference type="Gene3D" id="1.10.246.130">
    <property type="match status" value="1"/>
</dbReference>
<comment type="PTM">
    <text evidence="8">Cleaved by autocatalysis into a large and a small subunit.</text>
</comment>
<dbReference type="InterPro" id="IPR051792">
    <property type="entry name" value="GGT_bact"/>
</dbReference>
<dbReference type="GO" id="GO:0103068">
    <property type="term" value="F:leukotriene C4 gamma-glutamyl transferase activity"/>
    <property type="evidence" value="ECO:0007669"/>
    <property type="project" value="UniProtKB-EC"/>
</dbReference>
<comment type="caution">
    <text evidence="11">The sequence shown here is derived from an EMBL/GenBank/DDBJ whole genome shotgun (WGS) entry which is preliminary data.</text>
</comment>
<proteinExistence type="inferred from homology"/>
<sequence>MLASVLRWISVLWLVSSSAWAEGDAGLRDGRDVLPKQVAVATANAQATDAGLEILAQGGNAFDAAVAISATLGLVEPESSGLGGGGFMLLHVAADGRNVFIDARERAPLAASRDMYLNASGAADRDKAVNGALAAAIPGLPAGLVQLSRYGRLPLSKSLAPAIRLARQGWRFSAKNASMMGWRKELLAQDPGAREMFVRKGQLPEVGQVLKNPDYAAVLVKLAEQGHDGYYRGELAQRLVDGVRNLGGIWSLEDLARYHVVERDVLSFRYRGFQIITAPPPSSGGVALAQSLQILAGFDLPSLATVDRVHLLTESMRRAYRDRAVYLGDPDFVQVPTALLASPEYAAGLRAAIHPEKATPSAWLPGVTPLGEREETTHFSVIDREGNLVAVTQTVNLPYGNAVSVPGTGFLLNNEMDDFSVKPGVPNAFGLVGDDANAIAPGKRPLSSMTPTFLIGRDRVAVLGTPGGSRIISMVLQGVLSLVEGQSPEQAVSRPRVHHQYLPDELYFEPNALEPSVQEALQARGHLLKQLDSSWGNMQAVSWDRRTGEVQAGSDPRWKSVGKGGVGEGRQGDQAVFR</sequence>
<dbReference type="PANTHER" id="PTHR43199:SF6">
    <property type="entry name" value="GLUTATHIONE HYDROLASE PROENZYME"/>
    <property type="match status" value="1"/>
</dbReference>
<dbReference type="EC" id="2.3.2.2" evidence="8"/>
<dbReference type="SUPFAM" id="SSF56235">
    <property type="entry name" value="N-terminal nucleophile aminohydrolases (Ntn hydrolases)"/>
    <property type="match status" value="1"/>
</dbReference>
<dbReference type="PRINTS" id="PR01210">
    <property type="entry name" value="GGTRANSPTASE"/>
</dbReference>
<evidence type="ECO:0000256" key="2">
    <source>
        <dbReference type="ARBA" id="ARBA00001089"/>
    </source>
</evidence>
<comment type="catalytic activity">
    <reaction evidence="5 8">
        <text>an N-terminal (5-L-glutamyl)-[peptide] + an alpha-amino acid = 5-L-glutamyl amino acid + an N-terminal L-alpha-aminoacyl-[peptide]</text>
        <dbReference type="Rhea" id="RHEA:23904"/>
        <dbReference type="Rhea" id="RHEA-COMP:9780"/>
        <dbReference type="Rhea" id="RHEA-COMP:9795"/>
        <dbReference type="ChEBI" id="CHEBI:77644"/>
        <dbReference type="ChEBI" id="CHEBI:78597"/>
        <dbReference type="ChEBI" id="CHEBI:78599"/>
        <dbReference type="ChEBI" id="CHEBI:78608"/>
        <dbReference type="EC" id="2.3.2.2"/>
    </reaction>
</comment>
<gene>
    <name evidence="11" type="primary">ggt</name>
    <name evidence="11" type="ORF">IFO71_12605</name>
</gene>
<keyword evidence="8" id="KW-0378">Hydrolase</keyword>
<feature type="active site" description="Nucleophile" evidence="6">
    <location>
        <position position="376"/>
    </location>
</feature>
<dbReference type="InterPro" id="IPR029055">
    <property type="entry name" value="Ntn_hydrolases_N"/>
</dbReference>
<feature type="signal peptide" evidence="10">
    <location>
        <begin position="1"/>
        <end position="21"/>
    </location>
</feature>
<evidence type="ECO:0000313" key="11">
    <source>
        <dbReference type="EMBL" id="MBD8526577.1"/>
    </source>
</evidence>
<comment type="similarity">
    <text evidence="3 8">Belongs to the gamma-glutamyltransferase family.</text>
</comment>
<feature type="binding site" evidence="7">
    <location>
        <begin position="447"/>
        <end position="448"/>
    </location>
    <ligand>
        <name>L-glutamate</name>
        <dbReference type="ChEBI" id="CHEBI:29985"/>
    </ligand>
</feature>
<keyword evidence="4 8" id="KW-0012">Acyltransferase</keyword>
<keyword evidence="8" id="KW-0865">Zymogen</keyword>
<evidence type="ECO:0000256" key="6">
    <source>
        <dbReference type="PIRSR" id="PIRSR600101-1"/>
    </source>
</evidence>
<dbReference type="PROSITE" id="PS00462">
    <property type="entry name" value="G_GLU_TRANSPEPTIDASE"/>
    <property type="match status" value="1"/>
</dbReference>
<dbReference type="PANTHER" id="PTHR43199">
    <property type="entry name" value="GLUTATHIONE HYDROLASE"/>
    <property type="match status" value="1"/>
</dbReference>
<evidence type="ECO:0000256" key="1">
    <source>
        <dbReference type="ARBA" id="ARBA00001049"/>
    </source>
</evidence>
<evidence type="ECO:0000256" key="4">
    <source>
        <dbReference type="ARBA" id="ARBA00023315"/>
    </source>
</evidence>
<dbReference type="GO" id="GO:0006750">
    <property type="term" value="P:glutathione biosynthetic process"/>
    <property type="evidence" value="ECO:0007669"/>
    <property type="project" value="UniProtKB-KW"/>
</dbReference>
<evidence type="ECO:0000256" key="10">
    <source>
        <dbReference type="SAM" id="SignalP"/>
    </source>
</evidence>
<dbReference type="EC" id="3.4.19.13" evidence="8"/>
<feature type="binding site" evidence="7">
    <location>
        <position position="104"/>
    </location>
    <ligand>
        <name>L-glutamate</name>
        <dbReference type="ChEBI" id="CHEBI:29985"/>
    </ligand>
</feature>
<dbReference type="NCBIfam" id="TIGR00066">
    <property type="entry name" value="g_glut_trans"/>
    <property type="match status" value="1"/>
</dbReference>
<evidence type="ECO:0000313" key="12">
    <source>
        <dbReference type="Proteomes" id="UP000613768"/>
    </source>
</evidence>
<keyword evidence="12" id="KW-1185">Reference proteome</keyword>
<protein>
    <recommendedName>
        <fullName evidence="8">Glutathione hydrolase proenzyme</fullName>
        <ecNumber evidence="8">2.3.2.2</ecNumber>
        <ecNumber evidence="8">3.4.19.13</ecNumber>
    </recommendedName>
    <component>
        <recommendedName>
            <fullName evidence="8">Glutathione hydrolase large chain</fullName>
        </recommendedName>
    </component>
    <component>
        <recommendedName>
            <fullName evidence="8">Glutathione hydrolase small chain</fullName>
        </recommendedName>
    </component>
</protein>
<evidence type="ECO:0000256" key="7">
    <source>
        <dbReference type="PIRSR" id="PIRSR600101-2"/>
    </source>
</evidence>
<dbReference type="RefSeq" id="WP_192029999.1">
    <property type="nucleotide sequence ID" value="NZ_JACYTR010000026.1"/>
</dbReference>
<reference evidence="11 12" key="1">
    <citation type="submission" date="2020-09" db="EMBL/GenBank/DDBJ databases">
        <title>Pseudoxanthomonas sp. CAU 1598 isolated from sand of Yaerae Beach.</title>
        <authorList>
            <person name="Kim W."/>
        </authorList>
    </citation>
    <scope>NUCLEOTIDE SEQUENCE [LARGE SCALE GENOMIC DNA]</scope>
    <source>
        <strain evidence="11 12">CAU 1598</strain>
    </source>
</reference>
<feature type="region of interest" description="Disordered" evidence="9">
    <location>
        <begin position="546"/>
        <end position="578"/>
    </location>
</feature>
<keyword evidence="8" id="KW-0317">Glutathione biosynthesis</keyword>
<dbReference type="InterPro" id="IPR055262">
    <property type="entry name" value="GGT_CS"/>
</dbReference>
<comment type="subunit">
    <text evidence="8">This enzyme consists of two polypeptide chains, which are synthesized in precursor form from a single polypeptide.</text>
</comment>
<accession>A0AAW3ZNC3</accession>
<name>A0AAW3ZNC3_9GAMM</name>
<comment type="catalytic activity">
    <reaction evidence="1 8">
        <text>an S-substituted glutathione + H2O = an S-substituted L-cysteinylglycine + L-glutamate</text>
        <dbReference type="Rhea" id="RHEA:59468"/>
        <dbReference type="ChEBI" id="CHEBI:15377"/>
        <dbReference type="ChEBI" id="CHEBI:29985"/>
        <dbReference type="ChEBI" id="CHEBI:90779"/>
        <dbReference type="ChEBI" id="CHEBI:143103"/>
        <dbReference type="EC" id="3.4.19.13"/>
    </reaction>
</comment>
<feature type="binding site" evidence="7">
    <location>
        <begin position="394"/>
        <end position="396"/>
    </location>
    <ligand>
        <name>L-glutamate</name>
        <dbReference type="ChEBI" id="CHEBI:29985"/>
    </ligand>
</feature>
<dbReference type="GO" id="GO:0006751">
    <property type="term" value="P:glutathione catabolic process"/>
    <property type="evidence" value="ECO:0007669"/>
    <property type="project" value="UniProtKB-UniRule"/>
</dbReference>
<dbReference type="Gene3D" id="3.60.20.40">
    <property type="match status" value="1"/>
</dbReference>
<organism evidence="11 12">
    <name type="scientific">Pseudomarimonas arenosa</name>
    <dbReference type="NCBI Taxonomy" id="2774145"/>
    <lineage>
        <taxon>Bacteria</taxon>
        <taxon>Pseudomonadati</taxon>
        <taxon>Pseudomonadota</taxon>
        <taxon>Gammaproteobacteria</taxon>
        <taxon>Lysobacterales</taxon>
        <taxon>Lysobacteraceae</taxon>
        <taxon>Pseudomarimonas</taxon>
    </lineage>
</organism>
<dbReference type="InterPro" id="IPR043138">
    <property type="entry name" value="GGT_lsub"/>
</dbReference>
<evidence type="ECO:0000256" key="8">
    <source>
        <dbReference type="RuleBase" id="RU368036"/>
    </source>
</evidence>
<dbReference type="AlphaFoldDB" id="A0AAW3ZNC3"/>
<dbReference type="EMBL" id="JACYTR010000026">
    <property type="protein sequence ID" value="MBD8526577.1"/>
    <property type="molecule type" value="Genomic_DNA"/>
</dbReference>
<evidence type="ECO:0000256" key="9">
    <source>
        <dbReference type="SAM" id="MobiDB-lite"/>
    </source>
</evidence>
<comment type="pathway">
    <text evidence="8">Sulfur metabolism; glutathione metabolism.</text>
</comment>
<feature type="binding site" evidence="7">
    <location>
        <position position="418"/>
    </location>
    <ligand>
        <name>L-glutamate</name>
        <dbReference type="ChEBI" id="CHEBI:29985"/>
    </ligand>
</feature>
<dbReference type="Pfam" id="PF01019">
    <property type="entry name" value="G_glu_transpept"/>
    <property type="match status" value="1"/>
</dbReference>
<keyword evidence="8 11" id="KW-0808">Transferase</keyword>
<feature type="chain" id="PRO_5043565600" description="Glutathione hydrolase proenzyme" evidence="10">
    <location>
        <begin position="22"/>
        <end position="578"/>
    </location>
</feature>
<dbReference type="InterPro" id="IPR043137">
    <property type="entry name" value="GGT_ssub_C"/>
</dbReference>
<comment type="catalytic activity">
    <reaction evidence="2 8">
        <text>glutathione + H2O = L-cysteinylglycine + L-glutamate</text>
        <dbReference type="Rhea" id="RHEA:28807"/>
        <dbReference type="ChEBI" id="CHEBI:15377"/>
        <dbReference type="ChEBI" id="CHEBI:29985"/>
        <dbReference type="ChEBI" id="CHEBI:57925"/>
        <dbReference type="ChEBI" id="CHEBI:61694"/>
        <dbReference type="EC" id="3.4.19.13"/>
    </reaction>
</comment>
<keyword evidence="10" id="KW-0732">Signal</keyword>
<feature type="binding site" evidence="7">
    <location>
        <position position="468"/>
    </location>
    <ligand>
        <name>L-glutamate</name>
        <dbReference type="ChEBI" id="CHEBI:29985"/>
    </ligand>
</feature>
<dbReference type="InterPro" id="IPR000101">
    <property type="entry name" value="GGT_peptidase"/>
</dbReference>